<sequence>MAPTYKLRLVKGVKIAPSPTWLQIKLWTAGIRPINNVVDVTNYILVKYGQPLHAFDKNKIDGGIHVRSAKDGETFTTLDGEDRELASADVLIADDTKPVALAGVMGGLNSEITDQTTDVLLESAIFNPSRIRKTARRLVLHSEASQRFERGINYDTVETALNEAAQMIADLANGQVTEGIVTATDTPRVLPTIHVSDQSINKVLGTDLTTDNIKNIFDRLGFTSVNVNDGLDVTIPARRWDIEIPADLNEEVARIYGYDNLPVSLPTGRMGVGALTATQKNERAIRQVLEGLGLTQAISYSLTTADKAKMFLTRSSIETKLSFPMTKDHSVLRMNLLSGLLDDVAYNQARKVSDIALYEYGRVFFKDGEEQVRPTEVSHVAGVVTGNFVNKSWSHGVVKADFFLVKGMVEQVIRNFAPNGEVEFIADDTIKEMHPGRTAKVLVHGKEVGFVGQIHPVVEKQFKIKDTYAFELDFALLDSLPKNADQFTPISKFPSVQRDIALLVDESVTNDDVVNIIAKRGGAYLINTDLFDLYTGDNVADGKSHLLIHLHLLTSATH</sequence>
<dbReference type="GO" id="GO:0009328">
    <property type="term" value="C:phenylalanine-tRNA ligase complex"/>
    <property type="evidence" value="ECO:0007669"/>
    <property type="project" value="TreeGrafter"/>
</dbReference>
<keyword evidence="4 15" id="KW-0963">Cytoplasm</keyword>
<evidence type="ECO:0000313" key="18">
    <source>
        <dbReference type="EMBL" id="GAY72867.1"/>
    </source>
</evidence>
<dbReference type="InterPro" id="IPR036690">
    <property type="entry name" value="Fdx_antiC-bd_sf"/>
</dbReference>
<proteinExistence type="inferred from homology"/>
<feature type="binding site" evidence="15">
    <location>
        <position position="250"/>
    </location>
    <ligand>
        <name>Mg(2+)</name>
        <dbReference type="ChEBI" id="CHEBI:18420"/>
        <note>shared with alpha subunit</note>
    </ligand>
</feature>
<comment type="subunit">
    <text evidence="3 15">Tetramer of two alpha and two beta subunits.</text>
</comment>
<dbReference type="EC" id="6.1.1.20" evidence="15"/>
<evidence type="ECO:0000256" key="4">
    <source>
        <dbReference type="ARBA" id="ARBA00022490"/>
    </source>
</evidence>
<feature type="domain" description="B5" evidence="17">
    <location>
        <begin position="188"/>
        <end position="263"/>
    </location>
</feature>
<evidence type="ECO:0000256" key="2">
    <source>
        <dbReference type="ARBA" id="ARBA00008653"/>
    </source>
</evidence>
<keyword evidence="11" id="KW-0694">RNA-binding</keyword>
<dbReference type="FunFam" id="3.50.40.10:FF:000001">
    <property type="entry name" value="Phenylalanine--tRNA ligase beta subunit"/>
    <property type="match status" value="1"/>
</dbReference>
<name>A0A401FKK8_9LACO</name>
<evidence type="ECO:0000256" key="5">
    <source>
        <dbReference type="ARBA" id="ARBA00022555"/>
    </source>
</evidence>
<dbReference type="NCBIfam" id="TIGR00472">
    <property type="entry name" value="pheT_bact"/>
    <property type="match status" value="1"/>
</dbReference>
<comment type="caution">
    <text evidence="18">The sequence shown here is derived from an EMBL/GenBank/DDBJ whole genome shotgun (WGS) entry which is preliminary data.</text>
</comment>
<keyword evidence="7 15" id="KW-0479">Metal-binding</keyword>
<evidence type="ECO:0000313" key="19">
    <source>
        <dbReference type="Proteomes" id="UP000286974"/>
    </source>
</evidence>
<protein>
    <recommendedName>
        <fullName evidence="15">Phenylalanine--tRNA ligase beta subunit</fullName>
        <ecNumber evidence="15">6.1.1.20</ecNumber>
    </recommendedName>
    <alternativeName>
        <fullName evidence="15">Phenylalanyl-tRNA synthetase beta subunit</fullName>
        <shortName evidence="15">PheRS</shortName>
    </alternativeName>
</protein>
<keyword evidence="8 15" id="KW-0547">Nucleotide-binding</keyword>
<dbReference type="CDD" id="cd00769">
    <property type="entry name" value="PheRS_beta_core"/>
    <property type="match status" value="1"/>
</dbReference>
<evidence type="ECO:0000256" key="13">
    <source>
        <dbReference type="ARBA" id="ARBA00023146"/>
    </source>
</evidence>
<dbReference type="GO" id="GO:0004826">
    <property type="term" value="F:phenylalanine-tRNA ligase activity"/>
    <property type="evidence" value="ECO:0007669"/>
    <property type="project" value="UniProtKB-UniRule"/>
</dbReference>
<dbReference type="GO" id="GO:0006432">
    <property type="term" value="P:phenylalanyl-tRNA aminoacylation"/>
    <property type="evidence" value="ECO:0007669"/>
    <property type="project" value="UniProtKB-UniRule"/>
</dbReference>
<evidence type="ECO:0000256" key="9">
    <source>
        <dbReference type="ARBA" id="ARBA00022840"/>
    </source>
</evidence>
<reference evidence="18 19" key="1">
    <citation type="submission" date="2017-11" db="EMBL/GenBank/DDBJ databases">
        <title>Draft Genome Sequence of Lactobacillus curieae NBRC 111893 isolated from Koso, a Japanese sugar-Vegetable Fermented Beverage.</title>
        <authorList>
            <person name="Chiou T.Y."/>
            <person name="Oshima K."/>
            <person name="Suda W."/>
            <person name="Hattori M."/>
            <person name="Takahashi T."/>
        </authorList>
    </citation>
    <scope>NUCLEOTIDE SEQUENCE [LARGE SCALE GENOMIC DNA]</scope>
    <source>
        <strain evidence="18 19">NBRC111893</strain>
    </source>
</reference>
<evidence type="ECO:0000256" key="10">
    <source>
        <dbReference type="ARBA" id="ARBA00022842"/>
    </source>
</evidence>
<comment type="subcellular location">
    <subcellularLocation>
        <location evidence="1 15">Cytoplasm</location>
    </subcellularLocation>
</comment>
<dbReference type="GO" id="GO:0016740">
    <property type="term" value="F:transferase activity"/>
    <property type="evidence" value="ECO:0007669"/>
    <property type="project" value="UniProtKB-ARBA"/>
</dbReference>
<dbReference type="Gene3D" id="3.50.40.10">
    <property type="entry name" value="Phenylalanyl-trna Synthetase, Chain B, domain 3"/>
    <property type="match status" value="1"/>
</dbReference>
<evidence type="ECO:0000256" key="1">
    <source>
        <dbReference type="ARBA" id="ARBA00004496"/>
    </source>
</evidence>
<dbReference type="HAMAP" id="MF_00283">
    <property type="entry name" value="Phe_tRNA_synth_beta1"/>
    <property type="match status" value="1"/>
</dbReference>
<evidence type="ECO:0000256" key="15">
    <source>
        <dbReference type="HAMAP-Rule" id="MF_00283"/>
    </source>
</evidence>
<evidence type="ECO:0000256" key="14">
    <source>
        <dbReference type="ARBA" id="ARBA00049255"/>
    </source>
</evidence>
<keyword evidence="19" id="KW-1185">Reference proteome</keyword>
<dbReference type="EMBL" id="BEXA01000002">
    <property type="protein sequence ID" value="GAY72867.1"/>
    <property type="molecule type" value="Genomic_DNA"/>
</dbReference>
<keyword evidence="5" id="KW-0820">tRNA-binding</keyword>
<evidence type="ECO:0000256" key="8">
    <source>
        <dbReference type="ARBA" id="ARBA00022741"/>
    </source>
</evidence>
<dbReference type="InterPro" id="IPR004532">
    <property type="entry name" value="Phe-tRNA-ligase_IIc_bsu_bact"/>
</dbReference>
<dbReference type="PANTHER" id="PTHR10947">
    <property type="entry name" value="PHENYLALANYL-TRNA SYNTHETASE BETA CHAIN AND LEUCINE-RICH REPEAT-CONTAINING PROTEIN 47"/>
    <property type="match status" value="1"/>
</dbReference>
<accession>A0A401FKK8</accession>
<feature type="binding site" evidence="15">
    <location>
        <position position="251"/>
    </location>
    <ligand>
        <name>Mg(2+)</name>
        <dbReference type="ChEBI" id="CHEBI:18420"/>
        <note>shared with alpha subunit</note>
    </ligand>
</feature>
<dbReference type="GO" id="GO:0005524">
    <property type="term" value="F:ATP binding"/>
    <property type="evidence" value="ECO:0007669"/>
    <property type="project" value="UniProtKB-UniRule"/>
</dbReference>
<organism evidence="18 19">
    <name type="scientific">Lentilactobacillus kosonis</name>
    <dbReference type="NCBI Taxonomy" id="2810561"/>
    <lineage>
        <taxon>Bacteria</taxon>
        <taxon>Bacillati</taxon>
        <taxon>Bacillota</taxon>
        <taxon>Bacilli</taxon>
        <taxon>Lactobacillales</taxon>
        <taxon>Lactobacillaceae</taxon>
        <taxon>Lentilactobacillus</taxon>
    </lineage>
</organism>
<dbReference type="Gene3D" id="3.30.930.10">
    <property type="entry name" value="Bira Bifunctional Protein, Domain 2"/>
    <property type="match status" value="1"/>
</dbReference>
<dbReference type="FunFam" id="3.30.56.10:FF:000002">
    <property type="entry name" value="Phenylalanine--tRNA ligase beta subunit"/>
    <property type="match status" value="1"/>
</dbReference>
<dbReference type="GO" id="GO:0000287">
    <property type="term" value="F:magnesium ion binding"/>
    <property type="evidence" value="ECO:0007669"/>
    <property type="project" value="UniProtKB-UniRule"/>
</dbReference>
<dbReference type="PROSITE" id="PS51447">
    <property type="entry name" value="FDX_ACB"/>
    <property type="match status" value="1"/>
</dbReference>
<gene>
    <name evidence="15" type="primary">pheT</name>
    <name evidence="18" type="ORF">NBRC111893_1013</name>
</gene>
<dbReference type="InterPro" id="IPR005146">
    <property type="entry name" value="B3/B4_tRNA-bd"/>
</dbReference>
<keyword evidence="12 15" id="KW-0648">Protein biosynthesis</keyword>
<dbReference type="Pfam" id="PF17759">
    <property type="entry name" value="tRNA_synthFbeta"/>
    <property type="match status" value="1"/>
</dbReference>
<dbReference type="AlphaFoldDB" id="A0A401FKK8"/>
<evidence type="ECO:0000259" key="17">
    <source>
        <dbReference type="PROSITE" id="PS51483"/>
    </source>
</evidence>
<feature type="binding site" evidence="15">
    <location>
        <position position="241"/>
    </location>
    <ligand>
        <name>Mg(2+)</name>
        <dbReference type="ChEBI" id="CHEBI:18420"/>
        <note>shared with alpha subunit</note>
    </ligand>
</feature>
<evidence type="ECO:0000256" key="3">
    <source>
        <dbReference type="ARBA" id="ARBA00011209"/>
    </source>
</evidence>
<dbReference type="Proteomes" id="UP000286974">
    <property type="component" value="Unassembled WGS sequence"/>
</dbReference>
<dbReference type="SMART" id="SM00874">
    <property type="entry name" value="B5"/>
    <property type="match status" value="1"/>
</dbReference>
<dbReference type="SMART" id="SM00896">
    <property type="entry name" value="FDX-ACB"/>
    <property type="match status" value="1"/>
</dbReference>
<dbReference type="PROSITE" id="PS51483">
    <property type="entry name" value="B5"/>
    <property type="match status" value="1"/>
</dbReference>
<dbReference type="Pfam" id="PF03147">
    <property type="entry name" value="FDX-ACB"/>
    <property type="match status" value="1"/>
</dbReference>
<keyword evidence="9 15" id="KW-0067">ATP-binding</keyword>
<comment type="cofactor">
    <cofactor evidence="15">
        <name>Mg(2+)</name>
        <dbReference type="ChEBI" id="CHEBI:18420"/>
    </cofactor>
    <text evidence="15">Binds 2 magnesium ions per tetramer.</text>
</comment>
<dbReference type="InterPro" id="IPR045060">
    <property type="entry name" value="Phe-tRNA-ligase_IIc_bsu"/>
</dbReference>
<dbReference type="SMART" id="SM00873">
    <property type="entry name" value="B3_4"/>
    <property type="match status" value="1"/>
</dbReference>
<dbReference type="SUPFAM" id="SSF56037">
    <property type="entry name" value="PheT/TilS domain"/>
    <property type="match status" value="1"/>
</dbReference>
<evidence type="ECO:0000256" key="11">
    <source>
        <dbReference type="ARBA" id="ARBA00022884"/>
    </source>
</evidence>
<dbReference type="SUPFAM" id="SSF55681">
    <property type="entry name" value="Class II aaRS and biotin synthetases"/>
    <property type="match status" value="1"/>
</dbReference>
<dbReference type="STRING" id="1138822.PL11_008605"/>
<dbReference type="SUPFAM" id="SSF46955">
    <property type="entry name" value="Putative DNA-binding domain"/>
    <property type="match status" value="1"/>
</dbReference>
<dbReference type="InterPro" id="IPR009061">
    <property type="entry name" value="DNA-bd_dom_put_sf"/>
</dbReference>
<comment type="similarity">
    <text evidence="2 15">Belongs to the phenylalanyl-tRNA synthetase beta subunit family. Type 1 subfamily.</text>
</comment>
<evidence type="ECO:0000259" key="16">
    <source>
        <dbReference type="PROSITE" id="PS51447"/>
    </source>
</evidence>
<feature type="domain" description="FDX-ACB" evidence="16">
    <location>
        <begin position="491"/>
        <end position="558"/>
    </location>
</feature>
<keyword evidence="10 15" id="KW-0460">Magnesium</keyword>
<dbReference type="Gene3D" id="3.30.70.380">
    <property type="entry name" value="Ferrodoxin-fold anticodon-binding domain"/>
    <property type="match status" value="1"/>
</dbReference>
<keyword evidence="6 15" id="KW-0436">Ligase</keyword>
<dbReference type="InterPro" id="IPR045864">
    <property type="entry name" value="aa-tRNA-synth_II/BPL/LPL"/>
</dbReference>
<feature type="binding site" evidence="15">
    <location>
        <position position="247"/>
    </location>
    <ligand>
        <name>Mg(2+)</name>
        <dbReference type="ChEBI" id="CHEBI:18420"/>
        <note>shared with alpha subunit</note>
    </ligand>
</feature>
<comment type="catalytic activity">
    <reaction evidence="14 15">
        <text>tRNA(Phe) + L-phenylalanine + ATP = L-phenylalanyl-tRNA(Phe) + AMP + diphosphate + H(+)</text>
        <dbReference type="Rhea" id="RHEA:19413"/>
        <dbReference type="Rhea" id="RHEA-COMP:9668"/>
        <dbReference type="Rhea" id="RHEA-COMP:9699"/>
        <dbReference type="ChEBI" id="CHEBI:15378"/>
        <dbReference type="ChEBI" id="CHEBI:30616"/>
        <dbReference type="ChEBI" id="CHEBI:33019"/>
        <dbReference type="ChEBI" id="CHEBI:58095"/>
        <dbReference type="ChEBI" id="CHEBI:78442"/>
        <dbReference type="ChEBI" id="CHEBI:78531"/>
        <dbReference type="ChEBI" id="CHEBI:456215"/>
        <dbReference type="EC" id="6.1.1.20"/>
    </reaction>
</comment>
<dbReference type="InterPro" id="IPR005147">
    <property type="entry name" value="tRNA_synthase_B5-dom"/>
</dbReference>
<evidence type="ECO:0000256" key="7">
    <source>
        <dbReference type="ARBA" id="ARBA00022723"/>
    </source>
</evidence>
<dbReference type="Pfam" id="PF03484">
    <property type="entry name" value="B5"/>
    <property type="match status" value="1"/>
</dbReference>
<dbReference type="PANTHER" id="PTHR10947:SF0">
    <property type="entry name" value="PHENYLALANINE--TRNA LIGASE BETA SUBUNIT"/>
    <property type="match status" value="1"/>
</dbReference>
<dbReference type="FunFam" id="3.30.930.10:FF:000022">
    <property type="entry name" value="Phenylalanine--tRNA ligase beta subunit"/>
    <property type="match status" value="1"/>
</dbReference>
<dbReference type="GO" id="GO:0140096">
    <property type="term" value="F:catalytic activity, acting on a protein"/>
    <property type="evidence" value="ECO:0007669"/>
    <property type="project" value="UniProtKB-ARBA"/>
</dbReference>
<dbReference type="Pfam" id="PF03483">
    <property type="entry name" value="B3_4"/>
    <property type="match status" value="1"/>
</dbReference>
<dbReference type="InterPro" id="IPR041616">
    <property type="entry name" value="PheRS_beta_core"/>
</dbReference>
<keyword evidence="13 15" id="KW-0030">Aminoacyl-tRNA synthetase</keyword>
<evidence type="ECO:0000256" key="6">
    <source>
        <dbReference type="ARBA" id="ARBA00022598"/>
    </source>
</evidence>
<evidence type="ECO:0000256" key="12">
    <source>
        <dbReference type="ARBA" id="ARBA00022917"/>
    </source>
</evidence>
<dbReference type="InterPro" id="IPR020825">
    <property type="entry name" value="Phe-tRNA_synthase-like_B3/B4"/>
</dbReference>
<dbReference type="GO" id="GO:0000049">
    <property type="term" value="F:tRNA binding"/>
    <property type="evidence" value="ECO:0007669"/>
    <property type="project" value="UniProtKB-KW"/>
</dbReference>
<dbReference type="Gene3D" id="3.30.56.10">
    <property type="match status" value="1"/>
</dbReference>
<dbReference type="SUPFAM" id="SSF54991">
    <property type="entry name" value="Anticodon-binding domain of PheRS"/>
    <property type="match status" value="1"/>
</dbReference>
<dbReference type="InterPro" id="IPR005121">
    <property type="entry name" value="Fdx_antiC-bd"/>
</dbReference>